<protein>
    <submittedName>
        <fullName evidence="1">Uncharacterized protein</fullName>
    </submittedName>
</protein>
<accession>A0A1S7DS31</accession>
<dbReference type="RefSeq" id="WP_014937801.1">
    <property type="nucleotide sequence ID" value="NZ_CP011859.1"/>
</dbReference>
<proteinExistence type="predicted"/>
<dbReference type="EMBL" id="CP011859">
    <property type="protein sequence ID" value="AQY21937.1"/>
    <property type="molecule type" value="Genomic_DNA"/>
</dbReference>
<dbReference type="Proteomes" id="UP000189883">
    <property type="component" value="Chromosome"/>
</dbReference>
<name>A0A1S7DS31_RIEAN</name>
<sequence>MKKSILSLVLVGAALAFTSCCKDKCEKSCKETCEKKEAVASDSAKVENQEVATVVAENVLTQNVGKYPKDLGLLDKSDLSERIKTLTGDKYAEIVANFNVETPVVSENDVYKTTGCKKNSCSDYMTTILYDKKNDNLNVLVTSNDAVVKEYNEKGKINYTETLKSK</sequence>
<reference evidence="1 2" key="1">
    <citation type="submission" date="2015-06" db="EMBL/GenBank/DDBJ databases">
        <title>R. anatipestifer strain HXb2 is the most virulent strain so far, and the genome sequence would help us uncover the pathogenesis.</title>
        <authorList>
            <person name="Hu Q."/>
            <person name="Qi J."/>
            <person name="Bo H."/>
            <person name="Liu G."/>
            <person name="Tao M."/>
            <person name="Ding Y."/>
            <person name="Xue Y."/>
        </authorList>
    </citation>
    <scope>NUCLEOTIDE SEQUENCE [LARGE SCALE GENOMIC DNA]</scope>
    <source>
        <strain evidence="1 2">HXb2</strain>
    </source>
</reference>
<gene>
    <name evidence="1" type="ORF">AB406_0987</name>
</gene>
<evidence type="ECO:0000313" key="2">
    <source>
        <dbReference type="Proteomes" id="UP000189883"/>
    </source>
</evidence>
<evidence type="ECO:0000313" key="1">
    <source>
        <dbReference type="EMBL" id="AQY21937.1"/>
    </source>
</evidence>
<organism evidence="1 2">
    <name type="scientific">Riemerella anatipestifer</name>
    <name type="common">Moraxella anatipestifer</name>
    <dbReference type="NCBI Taxonomy" id="34085"/>
    <lineage>
        <taxon>Bacteria</taxon>
        <taxon>Pseudomonadati</taxon>
        <taxon>Bacteroidota</taxon>
        <taxon>Flavobacteriia</taxon>
        <taxon>Flavobacteriales</taxon>
        <taxon>Weeksellaceae</taxon>
        <taxon>Riemerella</taxon>
    </lineage>
</organism>
<dbReference type="AlphaFoldDB" id="A0A1S7DS31"/>
<dbReference type="PROSITE" id="PS51257">
    <property type="entry name" value="PROKAR_LIPOPROTEIN"/>
    <property type="match status" value="1"/>
</dbReference>